<gene>
    <name evidence="3" type="ORF">BDV36DRAFT_294002</name>
</gene>
<evidence type="ECO:0000259" key="2">
    <source>
        <dbReference type="Pfam" id="PF06985"/>
    </source>
</evidence>
<feature type="domain" description="Heterokaryon incompatibility" evidence="2">
    <location>
        <begin position="113"/>
        <end position="198"/>
    </location>
</feature>
<dbReference type="Pfam" id="PF06985">
    <property type="entry name" value="HET"/>
    <property type="match status" value="1"/>
</dbReference>
<dbReference type="Proteomes" id="UP000325395">
    <property type="component" value="Unassembled WGS sequence"/>
</dbReference>
<dbReference type="InterPro" id="IPR036770">
    <property type="entry name" value="Ankyrin_rpt-contain_sf"/>
</dbReference>
<evidence type="ECO:0000313" key="3">
    <source>
        <dbReference type="EMBL" id="KAE8419656.1"/>
    </source>
</evidence>
<organism evidence="3 4">
    <name type="scientific">Aspergillus pseudocaelatus</name>
    <dbReference type="NCBI Taxonomy" id="1825620"/>
    <lineage>
        <taxon>Eukaryota</taxon>
        <taxon>Fungi</taxon>
        <taxon>Dikarya</taxon>
        <taxon>Ascomycota</taxon>
        <taxon>Pezizomycotina</taxon>
        <taxon>Eurotiomycetes</taxon>
        <taxon>Eurotiomycetidae</taxon>
        <taxon>Eurotiales</taxon>
        <taxon>Aspergillaceae</taxon>
        <taxon>Aspergillus</taxon>
        <taxon>Aspergillus subgen. Circumdati</taxon>
    </lineage>
</organism>
<dbReference type="InterPro" id="IPR052895">
    <property type="entry name" value="HetReg/Transcr_Mod"/>
</dbReference>
<keyword evidence="4" id="KW-1185">Reference proteome</keyword>
<dbReference type="PANTHER" id="PTHR24148:SF64">
    <property type="entry name" value="HETEROKARYON INCOMPATIBILITY DOMAIN-CONTAINING PROTEIN"/>
    <property type="match status" value="1"/>
</dbReference>
<evidence type="ECO:0000313" key="4">
    <source>
        <dbReference type="Proteomes" id="UP000325395"/>
    </source>
</evidence>
<dbReference type="EMBL" id="ML735715">
    <property type="protein sequence ID" value="KAE8419656.1"/>
    <property type="molecule type" value="Genomic_DNA"/>
</dbReference>
<feature type="repeat" description="ANK" evidence="1">
    <location>
        <begin position="7"/>
        <end position="39"/>
    </location>
</feature>
<feature type="repeat" description="ANK" evidence="1">
    <location>
        <begin position="73"/>
        <end position="105"/>
    </location>
</feature>
<dbReference type="PROSITE" id="PS50297">
    <property type="entry name" value="ANK_REP_REGION"/>
    <property type="match status" value="2"/>
</dbReference>
<dbReference type="Pfam" id="PF12796">
    <property type="entry name" value="Ank_2"/>
    <property type="match status" value="1"/>
</dbReference>
<keyword evidence="1" id="KW-0040">ANK repeat</keyword>
<proteinExistence type="predicted"/>
<dbReference type="InterPro" id="IPR002110">
    <property type="entry name" value="Ankyrin_rpt"/>
</dbReference>
<dbReference type="Gene3D" id="1.25.40.20">
    <property type="entry name" value="Ankyrin repeat-containing domain"/>
    <property type="match status" value="1"/>
</dbReference>
<sequence length="287" mass="32614">MFVFARQNAKPLSYAAEEGHEAVVKLLLEKGAEADLRDKLETKPLLSRFAQWDYAERKLLLDAFAKRTSDNTLGRTPLSYAAKRGYEGVLRLLMTHGADPDTTDIFGHTPLSALSYTWGISYQKDWILLNGSLFSVTQNLHDAIQQLQNQGECPSLLWIDLICINQNDISERCQQVSMMKDIFGMTNEVIVWLGKDTEINSSSSTSAPYWSRVWVIHEIMVAKRILLMSGSGTAAWPEFDECLEGILRSLERDNIDFNREGQAFLNSNCRKLIELWKKKSMQNLSGR</sequence>
<reference evidence="3 4" key="1">
    <citation type="submission" date="2019-04" db="EMBL/GenBank/DDBJ databases">
        <authorList>
            <consortium name="DOE Joint Genome Institute"/>
            <person name="Mondo S."/>
            <person name="Kjaerbolling I."/>
            <person name="Vesth T."/>
            <person name="Frisvad J.C."/>
            <person name="Nybo J.L."/>
            <person name="Theobald S."/>
            <person name="Kildgaard S."/>
            <person name="Isbrandt T."/>
            <person name="Kuo A."/>
            <person name="Sato A."/>
            <person name="Lyhne E.K."/>
            <person name="Kogle M.E."/>
            <person name="Wiebenga A."/>
            <person name="Kun R.S."/>
            <person name="Lubbers R.J."/>
            <person name="Makela M.R."/>
            <person name="Barry K."/>
            <person name="Chovatia M."/>
            <person name="Clum A."/>
            <person name="Daum C."/>
            <person name="Haridas S."/>
            <person name="He G."/>
            <person name="LaButti K."/>
            <person name="Lipzen A."/>
            <person name="Riley R."/>
            <person name="Salamov A."/>
            <person name="Simmons B.A."/>
            <person name="Magnuson J.K."/>
            <person name="Henrissat B."/>
            <person name="Mortensen U.H."/>
            <person name="Larsen T.O."/>
            <person name="Devries R.P."/>
            <person name="Grigoriev I.V."/>
            <person name="Machida M."/>
            <person name="Baker S.E."/>
            <person name="Andersen M.R."/>
            <person name="Cantor M.N."/>
            <person name="Hua S.X."/>
        </authorList>
    </citation>
    <scope>NUCLEOTIDE SEQUENCE [LARGE SCALE GENOMIC DNA]</scope>
    <source>
        <strain evidence="3 4">CBS 117616</strain>
    </source>
</reference>
<dbReference type="SMART" id="SM00248">
    <property type="entry name" value="ANK"/>
    <property type="match status" value="2"/>
</dbReference>
<name>A0ABQ6WVG1_9EURO</name>
<dbReference type="PROSITE" id="PS50088">
    <property type="entry name" value="ANK_REPEAT"/>
    <property type="match status" value="2"/>
</dbReference>
<protein>
    <submittedName>
        <fullName evidence="3">Heterokaryon incompatibility protein-domain-containing protein</fullName>
    </submittedName>
</protein>
<evidence type="ECO:0000256" key="1">
    <source>
        <dbReference type="PROSITE-ProRule" id="PRU00023"/>
    </source>
</evidence>
<dbReference type="PANTHER" id="PTHR24148">
    <property type="entry name" value="ANKYRIN REPEAT DOMAIN-CONTAINING PROTEIN 39 HOMOLOG-RELATED"/>
    <property type="match status" value="1"/>
</dbReference>
<accession>A0ABQ6WVG1</accession>
<dbReference type="SUPFAM" id="SSF48403">
    <property type="entry name" value="Ankyrin repeat"/>
    <property type="match status" value="1"/>
</dbReference>
<dbReference type="InterPro" id="IPR010730">
    <property type="entry name" value="HET"/>
</dbReference>